<dbReference type="InterPro" id="IPR001959">
    <property type="entry name" value="Transposase"/>
</dbReference>
<reference evidence="8" key="1">
    <citation type="submission" date="2021-03" db="EMBL/GenBank/DDBJ databases">
        <title>Genomic Encyclopedia of Type Strains, Phase IV (KMG-IV): sequencing the most valuable type-strain genomes for metagenomic binning, comparative biology and taxonomic classification.</title>
        <authorList>
            <person name="Goeker M."/>
        </authorList>
    </citation>
    <scope>NUCLEOTIDE SEQUENCE</scope>
    <source>
        <strain evidence="8">DSM 26232</strain>
    </source>
</reference>
<dbReference type="Pfam" id="PF01385">
    <property type="entry name" value="OrfB_IS605"/>
    <property type="match status" value="1"/>
</dbReference>
<evidence type="ECO:0000259" key="7">
    <source>
        <dbReference type="Pfam" id="PF07282"/>
    </source>
</evidence>
<keyword evidence="4" id="KW-0238">DNA-binding</keyword>
<comment type="caution">
    <text evidence="8">The sequence shown here is derived from an EMBL/GenBank/DDBJ whole genome shotgun (WGS) entry which is preliminary data.</text>
</comment>
<dbReference type="InterPro" id="IPR051399">
    <property type="entry name" value="RNA-guided_DNA_endo/Transpos"/>
</dbReference>
<proteinExistence type="inferred from homology"/>
<dbReference type="GO" id="GO:0003677">
    <property type="term" value="F:DNA binding"/>
    <property type="evidence" value="ECO:0007669"/>
    <property type="project" value="UniProtKB-KW"/>
</dbReference>
<comment type="similarity">
    <text evidence="1">In the C-terminal section; belongs to the transposase 35 family.</text>
</comment>
<evidence type="ECO:0000256" key="2">
    <source>
        <dbReference type="ARBA" id="ARBA00011044"/>
    </source>
</evidence>
<dbReference type="PANTHER" id="PTHR30405:SF11">
    <property type="entry name" value="RNA-GUIDED DNA ENDONUCLEASE RV2885C-RELATED"/>
    <property type="match status" value="1"/>
</dbReference>
<dbReference type="Pfam" id="PF07282">
    <property type="entry name" value="Cas12f1-like_TNB"/>
    <property type="match status" value="1"/>
</dbReference>
<dbReference type="GO" id="GO:0032196">
    <property type="term" value="P:transposition"/>
    <property type="evidence" value="ECO:0007669"/>
    <property type="project" value="UniProtKB-KW"/>
</dbReference>
<protein>
    <submittedName>
        <fullName evidence="8">Putative transposase</fullName>
    </submittedName>
</protein>
<organism evidence="8 9">
    <name type="scientific">Halolamina salifodinae</name>
    <dbReference type="NCBI Taxonomy" id="1202767"/>
    <lineage>
        <taxon>Archaea</taxon>
        <taxon>Methanobacteriati</taxon>
        <taxon>Methanobacteriota</taxon>
        <taxon>Stenosarchaea group</taxon>
        <taxon>Halobacteria</taxon>
        <taxon>Halobacteriales</taxon>
        <taxon>Haloferacaceae</taxon>
    </lineage>
</organism>
<dbReference type="NCBIfam" id="TIGR01766">
    <property type="entry name" value="IS200/IS605 family accessory protein TnpB-like domain"/>
    <property type="match status" value="1"/>
</dbReference>
<dbReference type="Proteomes" id="UP000823736">
    <property type="component" value="Unassembled WGS sequence"/>
</dbReference>
<keyword evidence="3" id="KW-0815">Transposition</keyword>
<dbReference type="PANTHER" id="PTHR30405">
    <property type="entry name" value="TRANSPOSASE"/>
    <property type="match status" value="1"/>
</dbReference>
<dbReference type="InterPro" id="IPR010095">
    <property type="entry name" value="Cas12f1-like_TNB"/>
</dbReference>
<feature type="domain" description="Cas12f1-like TNB" evidence="7">
    <location>
        <begin position="331"/>
        <end position="397"/>
    </location>
</feature>
<evidence type="ECO:0000313" key="8">
    <source>
        <dbReference type="EMBL" id="MBP1987028.1"/>
    </source>
</evidence>
<name>A0A8T4H127_9EURY</name>
<evidence type="ECO:0000256" key="4">
    <source>
        <dbReference type="ARBA" id="ARBA00023125"/>
    </source>
</evidence>
<evidence type="ECO:0000259" key="6">
    <source>
        <dbReference type="Pfam" id="PF01385"/>
    </source>
</evidence>
<keyword evidence="5" id="KW-0233">DNA recombination</keyword>
<evidence type="ECO:0000313" key="9">
    <source>
        <dbReference type="Proteomes" id="UP000823736"/>
    </source>
</evidence>
<gene>
    <name evidence="8" type="ORF">J2753_001526</name>
</gene>
<comment type="similarity">
    <text evidence="2">In the N-terminal section; belongs to the transposase 2 family.</text>
</comment>
<evidence type="ECO:0000256" key="3">
    <source>
        <dbReference type="ARBA" id="ARBA00022578"/>
    </source>
</evidence>
<evidence type="ECO:0000256" key="5">
    <source>
        <dbReference type="ARBA" id="ARBA00023172"/>
    </source>
</evidence>
<dbReference type="GO" id="GO:0006310">
    <property type="term" value="P:DNA recombination"/>
    <property type="evidence" value="ECO:0007669"/>
    <property type="project" value="UniProtKB-KW"/>
</dbReference>
<evidence type="ECO:0000256" key="1">
    <source>
        <dbReference type="ARBA" id="ARBA00008761"/>
    </source>
</evidence>
<dbReference type="EMBL" id="JAGGLC010000003">
    <property type="protein sequence ID" value="MBP1987028.1"/>
    <property type="molecule type" value="Genomic_DNA"/>
</dbReference>
<feature type="domain" description="Probable transposase IS891/IS1136/IS1341" evidence="6">
    <location>
        <begin position="199"/>
        <end position="307"/>
    </location>
</feature>
<dbReference type="NCBIfam" id="NF040570">
    <property type="entry name" value="guided_TnpB"/>
    <property type="match status" value="1"/>
</dbReference>
<keyword evidence="9" id="KW-1185">Reference proteome</keyword>
<accession>A0A8T4H127</accession>
<sequence>MLIQTFRMLEVHRTHRAEILNHSQVEKPLDRHGWSASKLWNVANYHSRHVWEDTGEIPDHGDLKDELKGHTKYKGLHSQSSQRVLEELAEAFNSWYGKRESDSRANPPGYRKKNYYDDDGNHVHEEHPRSTVTWKQNGIKHDSKNNRVRLSKGANHKEHPKAWEYILVEYEMRPGVTVENLQQVRAVYDKAKGRWELHLVCKDEIETPNAPGNETAGIDLGISNFAAVAYGIEEADLYPGNRLKQDGYYFPKKIAKCDDSGGEEATRLHKKWSERRTHYFHSLAKHIVKRCVDKEVGRINVGNLNGVREDENGESKSWGKHGNLDLHGWAFNRFTKLLTYKAKVKGIEVVEVSERNTSKTCSMCGRKDDSHRVERGLYVCEECDAAFNADVNGAENIRLDINNESNSESSGELPGDRSTGWLAQPAVYLHDLSSGFQPQEQVVDCKP</sequence>
<dbReference type="AlphaFoldDB" id="A0A8T4H127"/>